<feature type="compositionally biased region" description="Basic and acidic residues" evidence="2">
    <location>
        <begin position="166"/>
        <end position="176"/>
    </location>
</feature>
<feature type="region of interest" description="Disordered" evidence="2">
    <location>
        <begin position="160"/>
        <end position="208"/>
    </location>
</feature>
<comment type="subcellular location">
    <subcellularLocation>
        <location evidence="1">Nucleus</location>
    </subcellularLocation>
</comment>
<dbReference type="GO" id="GO:0005667">
    <property type="term" value="C:transcription regulator complex"/>
    <property type="evidence" value="ECO:0007669"/>
    <property type="project" value="TreeGrafter"/>
</dbReference>
<proteinExistence type="evidence at transcript level"/>
<evidence type="ECO:0000256" key="1">
    <source>
        <dbReference type="PROSITE-ProRule" id="PRU00371"/>
    </source>
</evidence>
<reference evidence="5" key="1">
    <citation type="journal article" date="2011" name="PLoS ONE">
        <title>A deep insight into the sialotranscriptome of the gulf coast tick, Amblyomma maculatum.</title>
        <authorList>
            <person name="Karim S."/>
            <person name="Singh P."/>
            <person name="Ribeiro J.M."/>
        </authorList>
    </citation>
    <scope>NUCLEOTIDE SEQUENCE</scope>
    <source>
        <tissue evidence="5">Salivary gland</tissue>
    </source>
</reference>
<sequence length="275" mass="31208">MCSTGGVFSLCNDELLIEEVRQRPVLYDQRLKSHRDKQLQNDAWLQISSALNQTTAVLQHRWNYLRQKFLRLRKVYVKSGSGAADVEKAWVLMPNLMFLVDAIQRRSLARRDEPTAAVPLTQQPLEPVNDSIASVEGLCRTFYIDSTQEEMSLPEDIMQVSPLPEASRESSNEGDNRSAANVPSCSGETAASDRSKRTKRKKSDLDDLMLSTLQANRHRLNELKTAAMSVDDDEHFLLSLKGLLGKVDERRKELLKLKIHKLLVEEAFKLNDTDV</sequence>
<dbReference type="PROSITE" id="PS51031">
    <property type="entry name" value="BESS"/>
    <property type="match status" value="1"/>
</dbReference>
<dbReference type="GO" id="GO:0005634">
    <property type="term" value="C:nucleus"/>
    <property type="evidence" value="ECO:0007669"/>
    <property type="project" value="UniProtKB-SubCell"/>
</dbReference>
<name>G3ML77_AMBMU</name>
<dbReference type="GO" id="GO:0003677">
    <property type="term" value="F:DNA binding"/>
    <property type="evidence" value="ECO:0007669"/>
    <property type="project" value="InterPro"/>
</dbReference>
<evidence type="ECO:0000256" key="2">
    <source>
        <dbReference type="SAM" id="MobiDB-lite"/>
    </source>
</evidence>
<feature type="compositionally biased region" description="Polar residues" evidence="2">
    <location>
        <begin position="178"/>
        <end position="189"/>
    </location>
</feature>
<evidence type="ECO:0000259" key="3">
    <source>
        <dbReference type="PROSITE" id="PS51029"/>
    </source>
</evidence>
<keyword evidence="1" id="KW-0539">Nucleus</keyword>
<evidence type="ECO:0000313" key="5">
    <source>
        <dbReference type="EMBL" id="AEO34245.1"/>
    </source>
</evidence>
<dbReference type="AlphaFoldDB" id="G3ML77"/>
<protein>
    <recommendedName>
        <fullName evidence="6">MADF domain-containing protein</fullName>
    </recommendedName>
</protein>
<dbReference type="InterPro" id="IPR006578">
    <property type="entry name" value="MADF-dom"/>
</dbReference>
<dbReference type="PROSITE" id="PS51029">
    <property type="entry name" value="MADF"/>
    <property type="match status" value="1"/>
</dbReference>
<dbReference type="InterPro" id="IPR039353">
    <property type="entry name" value="TF_Adf1"/>
</dbReference>
<evidence type="ECO:0008006" key="6">
    <source>
        <dbReference type="Google" id="ProtNLM"/>
    </source>
</evidence>
<evidence type="ECO:0000259" key="4">
    <source>
        <dbReference type="PROSITE" id="PS51031"/>
    </source>
</evidence>
<dbReference type="EMBL" id="JO842628">
    <property type="protein sequence ID" value="AEO34245.1"/>
    <property type="molecule type" value="mRNA"/>
</dbReference>
<dbReference type="GO" id="GO:0006357">
    <property type="term" value="P:regulation of transcription by RNA polymerase II"/>
    <property type="evidence" value="ECO:0007669"/>
    <property type="project" value="TreeGrafter"/>
</dbReference>
<feature type="domain" description="BESS" evidence="4">
    <location>
        <begin position="230"/>
        <end position="269"/>
    </location>
</feature>
<feature type="domain" description="MADF" evidence="3">
    <location>
        <begin position="15"/>
        <end position="104"/>
    </location>
</feature>
<dbReference type="InterPro" id="IPR004210">
    <property type="entry name" value="BESS_motif"/>
</dbReference>
<dbReference type="PANTHER" id="PTHR12243:SF67">
    <property type="entry name" value="COREPRESSOR OF PANGOLIN, ISOFORM A-RELATED"/>
    <property type="match status" value="1"/>
</dbReference>
<dbReference type="Pfam" id="PF10545">
    <property type="entry name" value="MADF_DNA_bdg"/>
    <property type="match status" value="1"/>
</dbReference>
<dbReference type="SMART" id="SM00595">
    <property type="entry name" value="MADF"/>
    <property type="match status" value="1"/>
</dbReference>
<dbReference type="PANTHER" id="PTHR12243">
    <property type="entry name" value="MADF DOMAIN TRANSCRIPTION FACTOR"/>
    <property type="match status" value="1"/>
</dbReference>
<accession>G3ML77</accession>
<organism evidence="5">
    <name type="scientific">Amblyomma maculatum</name>
    <name type="common">Gulf Coast tick</name>
    <dbReference type="NCBI Taxonomy" id="34609"/>
    <lineage>
        <taxon>Eukaryota</taxon>
        <taxon>Metazoa</taxon>
        <taxon>Ecdysozoa</taxon>
        <taxon>Arthropoda</taxon>
        <taxon>Chelicerata</taxon>
        <taxon>Arachnida</taxon>
        <taxon>Acari</taxon>
        <taxon>Parasitiformes</taxon>
        <taxon>Ixodida</taxon>
        <taxon>Ixodoidea</taxon>
        <taxon>Ixodidae</taxon>
        <taxon>Amblyomminae</taxon>
        <taxon>Amblyomma</taxon>
    </lineage>
</organism>